<dbReference type="InterPro" id="IPR037165">
    <property type="entry name" value="AldOxase/xan_DH_Mopterin-bd_sf"/>
</dbReference>
<organism evidence="2 3">
    <name type="scientific">Litoreibacter roseus</name>
    <dbReference type="NCBI Taxonomy" id="2601869"/>
    <lineage>
        <taxon>Bacteria</taxon>
        <taxon>Pseudomonadati</taxon>
        <taxon>Pseudomonadota</taxon>
        <taxon>Alphaproteobacteria</taxon>
        <taxon>Rhodobacterales</taxon>
        <taxon>Roseobacteraceae</taxon>
        <taxon>Litoreibacter</taxon>
    </lineage>
</organism>
<dbReference type="PIRSF" id="PIRSF036389">
    <property type="entry name" value="IOR_B"/>
    <property type="match status" value="1"/>
</dbReference>
<dbReference type="InterPro" id="IPR046867">
    <property type="entry name" value="AldOxase/xan_DH_MoCoBD2"/>
</dbReference>
<dbReference type="GO" id="GO:0016491">
    <property type="term" value="F:oxidoreductase activity"/>
    <property type="evidence" value="ECO:0007669"/>
    <property type="project" value="InterPro"/>
</dbReference>
<gene>
    <name evidence="2" type="ORF">KIN_18800</name>
</gene>
<protein>
    <submittedName>
        <fullName evidence="2">Aldehyde dehydrogenase</fullName>
    </submittedName>
</protein>
<sequence>MAKGSTAAKWTRRTFLASAGLIGGGLALGLTLAPNRLKMSADTVKDADEAILNTWVKVSPENQITVLIPHSEMGQGAGTGLAQMLAEEMEADWNTVSIEQAPALHEYTNSDLGRGYIVGEGAEIPAFIYPLLDFSFLQIASGLVGQMTGGSTAIRLTGHHGMRRAGASAKGMLLAAAARDWDVPLSELEAKDSYVLHAGSNRKESFGSLATAAAEFEPSLKPDLKDPDTYKIVGTSKARLDLPEKVNGRAVFGMDVQVPEMIYAAIALPPIRDARALSVDQSGVRKRDGLGQVLNLGDVVAVTATSFWTATQVLAELNVTWDGGQQDLSSEAIRALHENDLAHKKREVMDSAGNTETSLAQGKRIDATFAVPFLAHATMEPMNCTAHVTHPTCEIWVGHQNPLFAKAAVADVLGYDKDSVTIHSQYLGGGFGRRGDMDFVTIAARIAAQLDKPVKVIWSREADMANDSYRPAILSKMAGSLDGSRISAVSHAYIDASSGMPDSERPFAFPYDVPNRQIERVKCPSPIPVGTWRAVDFTQMGFFNETFMDELAYEADVDPLQFRLDHTTDPRRRAVLQRLGKEARWGADLEPRRSQGVAMVESFGTIVAQVVDASISDDGGVRVNHVTSVVDCGRLINPDAGEAQIKGSVIFGLTSALFGEITLEGGKIVQQNFPDYRMIQMENAPSQTVYFMPSGNPPGGLGEPGVPPVTPALTNAIFAATGTRVRELPIAKHGFYGV</sequence>
<evidence type="ECO:0000313" key="2">
    <source>
        <dbReference type="EMBL" id="GFE64806.1"/>
    </source>
</evidence>
<evidence type="ECO:0000259" key="1">
    <source>
        <dbReference type="SMART" id="SM01008"/>
    </source>
</evidence>
<dbReference type="InterPro" id="IPR008274">
    <property type="entry name" value="AldOxase/xan_DH_MoCoBD1"/>
</dbReference>
<dbReference type="RefSeq" id="WP_159806274.1">
    <property type="nucleotide sequence ID" value="NZ_BLJE01000002.1"/>
</dbReference>
<dbReference type="AlphaFoldDB" id="A0A6N6JEZ7"/>
<dbReference type="InterPro" id="IPR052516">
    <property type="entry name" value="N-heterocyclic_Hydroxylase"/>
</dbReference>
<dbReference type="SUPFAM" id="SSF56003">
    <property type="entry name" value="Molybdenum cofactor-binding domain"/>
    <property type="match status" value="2"/>
</dbReference>
<keyword evidence="3" id="KW-1185">Reference proteome</keyword>
<dbReference type="PANTHER" id="PTHR47495:SF2">
    <property type="entry name" value="ALDEHYDE DEHYDROGENASE"/>
    <property type="match status" value="1"/>
</dbReference>
<evidence type="ECO:0000313" key="3">
    <source>
        <dbReference type="Proteomes" id="UP000436822"/>
    </source>
</evidence>
<dbReference type="Proteomes" id="UP000436822">
    <property type="component" value="Unassembled WGS sequence"/>
</dbReference>
<comment type="caution">
    <text evidence="2">The sequence shown here is derived from an EMBL/GenBank/DDBJ whole genome shotgun (WGS) entry which is preliminary data.</text>
</comment>
<dbReference type="InterPro" id="IPR012368">
    <property type="entry name" value="OxRdtase_Mopterin-bd_su_IorB"/>
</dbReference>
<dbReference type="PANTHER" id="PTHR47495">
    <property type="entry name" value="ALDEHYDE DEHYDROGENASE"/>
    <property type="match status" value="1"/>
</dbReference>
<reference evidence="2 3" key="1">
    <citation type="submission" date="2019-12" db="EMBL/GenBank/DDBJ databases">
        <title>Litoreibacter badius sp. nov., a novel bacteriochlorophyll a-containing bacterium in the genus Litoreibacter.</title>
        <authorList>
            <person name="Kanamuro M."/>
            <person name="Takabe Y."/>
            <person name="Mori K."/>
            <person name="Takaichi S."/>
            <person name="Hanada S."/>
        </authorList>
    </citation>
    <scope>NUCLEOTIDE SEQUENCE [LARGE SCALE GENOMIC DNA]</scope>
    <source>
        <strain evidence="2 3">K6</strain>
    </source>
</reference>
<accession>A0A6N6JEZ7</accession>
<dbReference type="Gene3D" id="3.30.365.10">
    <property type="entry name" value="Aldehyde oxidase/xanthine dehydrogenase, molybdopterin binding domain"/>
    <property type="match status" value="4"/>
</dbReference>
<dbReference type="InterPro" id="IPR006311">
    <property type="entry name" value="TAT_signal"/>
</dbReference>
<proteinExistence type="predicted"/>
<dbReference type="Pfam" id="PF20256">
    <property type="entry name" value="MoCoBD_2"/>
    <property type="match status" value="2"/>
</dbReference>
<dbReference type="EMBL" id="BLJE01000002">
    <property type="protein sequence ID" value="GFE64806.1"/>
    <property type="molecule type" value="Genomic_DNA"/>
</dbReference>
<feature type="domain" description="Aldehyde oxidase/xanthine dehydrogenase a/b hammerhead" evidence="1">
    <location>
        <begin position="247"/>
        <end position="325"/>
    </location>
</feature>
<dbReference type="OrthoDB" id="9767994at2"/>
<dbReference type="Pfam" id="PF02738">
    <property type="entry name" value="MoCoBD_1"/>
    <property type="match status" value="1"/>
</dbReference>
<dbReference type="SMART" id="SM01008">
    <property type="entry name" value="Ald_Xan_dh_C"/>
    <property type="match status" value="1"/>
</dbReference>
<dbReference type="PROSITE" id="PS51318">
    <property type="entry name" value="TAT"/>
    <property type="match status" value="1"/>
</dbReference>
<name>A0A6N6JEZ7_9RHOB</name>
<dbReference type="InterPro" id="IPR000674">
    <property type="entry name" value="Ald_Oxase/Xan_DH_a/b"/>
</dbReference>
<dbReference type="Gene3D" id="3.90.1170.50">
    <property type="entry name" value="Aldehyde oxidase/xanthine dehydrogenase, a/b hammerhead"/>
    <property type="match status" value="1"/>
</dbReference>